<dbReference type="EMBL" id="HBUF01344493">
    <property type="protein sequence ID" value="CAG6707775.1"/>
    <property type="molecule type" value="Transcribed_RNA"/>
</dbReference>
<dbReference type="EMBL" id="HBUF01344494">
    <property type="protein sequence ID" value="CAG6707783.1"/>
    <property type="molecule type" value="Transcribed_RNA"/>
</dbReference>
<name>A0A8D8UNA7_9HEMI</name>
<protein>
    <submittedName>
        <fullName evidence="1">Uncharacterized protein</fullName>
    </submittedName>
</protein>
<dbReference type="EMBL" id="HBUF01344490">
    <property type="protein sequence ID" value="CAG6707751.1"/>
    <property type="molecule type" value="Transcribed_RNA"/>
</dbReference>
<organism evidence="1">
    <name type="scientific">Cacopsylla melanoneura</name>
    <dbReference type="NCBI Taxonomy" id="428564"/>
    <lineage>
        <taxon>Eukaryota</taxon>
        <taxon>Metazoa</taxon>
        <taxon>Ecdysozoa</taxon>
        <taxon>Arthropoda</taxon>
        <taxon>Hexapoda</taxon>
        <taxon>Insecta</taxon>
        <taxon>Pterygota</taxon>
        <taxon>Neoptera</taxon>
        <taxon>Paraneoptera</taxon>
        <taxon>Hemiptera</taxon>
        <taxon>Sternorrhyncha</taxon>
        <taxon>Psylloidea</taxon>
        <taxon>Psyllidae</taxon>
        <taxon>Psyllinae</taxon>
        <taxon>Cacopsylla</taxon>
    </lineage>
</organism>
<dbReference type="AlphaFoldDB" id="A0A8D8UNA7"/>
<sequence>MTRGDTILHLSISIINNNHNNLAMIQEGTISNNNLTTTTTILGTTILIVCTTPNSMILIIEMIDIKYHQDTFLTLTLTCKTMTFGDHMTLMTTPDHMIFHPTMTTIDGGIIVTLGMMTSEGTGLMMTVLGIGIEMMTRLIQGEIQIIIEIVDDTMTHLEMTTDMTGIAMMIHQLGEGILTIKTE</sequence>
<proteinExistence type="predicted"/>
<evidence type="ECO:0000313" key="1">
    <source>
        <dbReference type="EMBL" id="CAG6707767.1"/>
    </source>
</evidence>
<dbReference type="EMBL" id="HBUF01344497">
    <property type="protein sequence ID" value="CAG6707807.1"/>
    <property type="molecule type" value="Transcribed_RNA"/>
</dbReference>
<accession>A0A8D8UNA7</accession>
<dbReference type="EMBL" id="HBUF01344495">
    <property type="protein sequence ID" value="CAG6707791.1"/>
    <property type="molecule type" value="Transcribed_RNA"/>
</dbReference>
<reference evidence="1" key="1">
    <citation type="submission" date="2021-05" db="EMBL/GenBank/DDBJ databases">
        <authorList>
            <person name="Alioto T."/>
            <person name="Alioto T."/>
            <person name="Gomez Garrido J."/>
        </authorList>
    </citation>
    <scope>NUCLEOTIDE SEQUENCE</scope>
</reference>
<dbReference type="EMBL" id="HBUF01344492">
    <property type="protein sequence ID" value="CAG6707767.1"/>
    <property type="molecule type" value="Transcribed_RNA"/>
</dbReference>